<name>A0ABU1R8L9_9BACT</name>
<dbReference type="EMBL" id="JAVDTI010000013">
    <property type="protein sequence ID" value="MDR6809749.1"/>
    <property type="molecule type" value="Genomic_DNA"/>
</dbReference>
<sequence>MKLGHFIRRTSRKSVIDGLQHISKYYIPKKQLLSSANPLDKNAKSAISNHANAAKAFTIRNHDFRTYLAASSVAHMLDGWMYLSNSINSLLSGDEGASIHLAYYAELRSAMSILATEGLGVFDKKHFGAFDGDHCEIFKYHRRDYNKGATHQFVWTAMDKWASSAYKPTSSILKLFKVRGKNFYELTEYFHPSVAASNLLSERTIKKWLKDWCFDIKSYKADREGRNEVSYRPQRIKNFDKNVDFKTIISSINSFWNVLSPSGGDKYTLLDSYLLRKLFQTLHQELQSRGLTTQTYSESVRNAFEQYGISDQTLFRFLDATPPYNNDHSIFQLANIKETTPLSIIARASLLLRISVGMVSQLCSEANLEIKDLNFVWENYGIDNGFWAVGESPTSFNSLWNDISISIEELNLDLADTSHSYDMHSIFHRNPEHVRYLSQINRASLWGLDF</sequence>
<organism evidence="1 2">
    <name type="scientific">Dyadobacter fermentans</name>
    <dbReference type="NCBI Taxonomy" id="94254"/>
    <lineage>
        <taxon>Bacteria</taxon>
        <taxon>Pseudomonadati</taxon>
        <taxon>Bacteroidota</taxon>
        <taxon>Cytophagia</taxon>
        <taxon>Cytophagales</taxon>
        <taxon>Spirosomataceae</taxon>
        <taxon>Dyadobacter</taxon>
    </lineage>
</organism>
<proteinExistence type="predicted"/>
<accession>A0ABU1R8L9</accession>
<keyword evidence="2" id="KW-1185">Reference proteome</keyword>
<dbReference type="RefSeq" id="WP_309993646.1">
    <property type="nucleotide sequence ID" value="NZ_JAVDTI010000013.1"/>
</dbReference>
<protein>
    <submittedName>
        <fullName evidence="1">Uncharacterized protein</fullName>
    </submittedName>
</protein>
<evidence type="ECO:0000313" key="2">
    <source>
        <dbReference type="Proteomes" id="UP001264980"/>
    </source>
</evidence>
<dbReference type="Proteomes" id="UP001264980">
    <property type="component" value="Unassembled WGS sequence"/>
</dbReference>
<evidence type="ECO:0000313" key="1">
    <source>
        <dbReference type="EMBL" id="MDR6809749.1"/>
    </source>
</evidence>
<comment type="caution">
    <text evidence="1">The sequence shown here is derived from an EMBL/GenBank/DDBJ whole genome shotgun (WGS) entry which is preliminary data.</text>
</comment>
<reference evidence="1 2" key="1">
    <citation type="submission" date="2023-07" db="EMBL/GenBank/DDBJ databases">
        <title>Sorghum-associated microbial communities from plants grown in Nebraska, USA.</title>
        <authorList>
            <person name="Schachtman D."/>
        </authorList>
    </citation>
    <scope>NUCLEOTIDE SEQUENCE [LARGE SCALE GENOMIC DNA]</scope>
    <source>
        <strain evidence="1 2">BE57</strain>
    </source>
</reference>
<gene>
    <name evidence="1" type="ORF">J2W84_006825</name>
</gene>